<sequence>MDGTIIQCEENQDDSIHLPIFTDRKALNSSIKRTSDLPPTDELASGVDADLGGDNGNTEVGLGPSNSFKPSGDSDGAHNGDIRTPVDPPIRETGNADSAIEGQLYLAGKDVGVAQRDVCNDNSNPDLAERIDMGNMEFEPTGYTTEVLRNVYESDSESPPIVQIQRIKRKQVHWNDQLEYTVEEI</sequence>
<proteinExistence type="predicted"/>
<organism evidence="2 4">
    <name type="scientific">Sclerotinia nivalis</name>
    <dbReference type="NCBI Taxonomy" id="352851"/>
    <lineage>
        <taxon>Eukaryota</taxon>
        <taxon>Fungi</taxon>
        <taxon>Dikarya</taxon>
        <taxon>Ascomycota</taxon>
        <taxon>Pezizomycotina</taxon>
        <taxon>Leotiomycetes</taxon>
        <taxon>Helotiales</taxon>
        <taxon>Sclerotiniaceae</taxon>
        <taxon>Sclerotinia</taxon>
    </lineage>
</organism>
<evidence type="ECO:0000256" key="1">
    <source>
        <dbReference type="SAM" id="MobiDB-lite"/>
    </source>
</evidence>
<evidence type="ECO:0000313" key="4">
    <source>
        <dbReference type="Proteomes" id="UP001152300"/>
    </source>
</evidence>
<accession>A0A9X0A8X7</accession>
<comment type="caution">
    <text evidence="2">The sequence shown here is derived from an EMBL/GenBank/DDBJ whole genome shotgun (WGS) entry which is preliminary data.</text>
</comment>
<evidence type="ECO:0000313" key="2">
    <source>
        <dbReference type="EMBL" id="KAJ8057803.1"/>
    </source>
</evidence>
<name>A0A9X0A8X7_9HELO</name>
<protein>
    <submittedName>
        <fullName evidence="2">Uncharacterized protein</fullName>
    </submittedName>
</protein>
<keyword evidence="4" id="KW-1185">Reference proteome</keyword>
<dbReference type="Proteomes" id="UP001152300">
    <property type="component" value="Unassembled WGS sequence"/>
</dbReference>
<reference evidence="2" key="1">
    <citation type="submission" date="2022-11" db="EMBL/GenBank/DDBJ databases">
        <title>Genome Resource of Sclerotinia nivalis Strain SnTB1, a Plant Pathogen Isolated from American Ginseng.</title>
        <authorList>
            <person name="Fan S."/>
        </authorList>
    </citation>
    <scope>NUCLEOTIDE SEQUENCE</scope>
    <source>
        <strain evidence="2">SnTB1</strain>
    </source>
</reference>
<dbReference type="AlphaFoldDB" id="A0A9X0A8X7"/>
<dbReference type="EMBL" id="JAPEIS010000009">
    <property type="protein sequence ID" value="KAJ8063449.1"/>
    <property type="molecule type" value="Genomic_DNA"/>
</dbReference>
<gene>
    <name evidence="3" type="ORF">OCU04_008665</name>
    <name evidence="2" type="ORF">OCU04_013255</name>
</gene>
<evidence type="ECO:0000313" key="3">
    <source>
        <dbReference type="EMBL" id="KAJ8063449.1"/>
    </source>
</evidence>
<dbReference type="EMBL" id="JAPEIS010000028">
    <property type="protein sequence ID" value="KAJ8057803.1"/>
    <property type="molecule type" value="Genomic_DNA"/>
</dbReference>
<feature type="region of interest" description="Disordered" evidence="1">
    <location>
        <begin position="32"/>
        <end position="95"/>
    </location>
</feature>